<keyword evidence="3" id="KW-1185">Reference proteome</keyword>
<dbReference type="OrthoDB" id="31282at2157"/>
<dbReference type="HOGENOM" id="CLU_048986_1_0_2"/>
<protein>
    <recommendedName>
        <fullName evidence="4">DUF373 family protein</fullName>
    </recommendedName>
</protein>
<dbReference type="STRING" id="679926.Mpet_1293"/>
<sequence>MENIRTLILCVDRDDDIGFKAGVTSPPVGREECLTTAEKLAIADPEDSDVNAIFQGIKTYDELKGKGEDVYIAVIGGSHTNMLEGDRRISHDLGKIVWDFEINECILVTDGAEDEFILPVIQSTVDVKSVQRVIVKQMPNLEGTYYIIKKLFDDPEIAKTILVPVGLAMLLYAVSILLGYPGIAVVIVVGVLGLYLLFKGYGIDEYFEITLRSLQSSFFGGKFTFVAYIAALFIGIMGIIIGLTTLLEWYSSEQGILFYALLFVYGAIWYFTASALIASIGKIIDIFLNEIKSLGRFIAIPFFVLAIGIIAYGACVYTIAISTDMEFPVLGGNSIKLIIYTTLGGLICAGFGIYLQKYVTKWTKKLSLAKKNPEKSSDKNKAF</sequence>
<feature type="transmembrane region" description="Helical" evidence="1">
    <location>
        <begin position="219"/>
        <end position="244"/>
    </location>
</feature>
<gene>
    <name evidence="2" type="ordered locus">Mpet_1293</name>
</gene>
<keyword evidence="1" id="KW-0812">Transmembrane</keyword>
<reference evidence="2 3" key="1">
    <citation type="journal article" date="2010" name="Stand. Genomic Sci.">
        <title>Complete genome sequence of Methanoplanus petrolearius type strain (SEBR 4847).</title>
        <authorList>
            <person name="Brambilla E."/>
            <person name="Djao O.D."/>
            <person name="Daligault H."/>
            <person name="Lapidus A."/>
            <person name="Lucas S."/>
            <person name="Hammon N."/>
            <person name="Nolan M."/>
            <person name="Tice H."/>
            <person name="Cheng J.F."/>
            <person name="Han C."/>
            <person name="Tapia R."/>
            <person name="Goodwin L."/>
            <person name="Pitluck S."/>
            <person name="Liolios K."/>
            <person name="Ivanova N."/>
            <person name="Mavromatis K."/>
            <person name="Mikhailova N."/>
            <person name="Pati A."/>
            <person name="Chen A."/>
            <person name="Palaniappan K."/>
            <person name="Land M."/>
            <person name="Hauser L."/>
            <person name="Chang Y.J."/>
            <person name="Jeffries C.D."/>
            <person name="Rohde M."/>
            <person name="Spring S."/>
            <person name="Sikorski J."/>
            <person name="Goker M."/>
            <person name="Woyke T."/>
            <person name="Bristow J."/>
            <person name="Eisen J.A."/>
            <person name="Markowitz V."/>
            <person name="Hugenholtz P."/>
            <person name="Kyrpides N.C."/>
            <person name="Klenk H.P."/>
        </authorList>
    </citation>
    <scope>NUCLEOTIDE SEQUENCE [LARGE SCALE GENOMIC DNA]</scope>
    <source>
        <strain evidence="3">DSM 11571 / OCM 486 / SEBR 4847</strain>
    </source>
</reference>
<dbReference type="KEGG" id="mpi:Mpet_1293"/>
<dbReference type="EMBL" id="CP002117">
    <property type="protein sequence ID" value="ADN36053.1"/>
    <property type="molecule type" value="Genomic_DNA"/>
</dbReference>
<dbReference type="AlphaFoldDB" id="E1RE90"/>
<feature type="transmembrane region" description="Helical" evidence="1">
    <location>
        <begin position="180"/>
        <end position="198"/>
    </location>
</feature>
<keyword evidence="1" id="KW-1133">Transmembrane helix</keyword>
<dbReference type="RefSeq" id="WP_013329230.1">
    <property type="nucleotide sequence ID" value="NC_014507.1"/>
</dbReference>
<dbReference type="InterPro" id="IPR007254">
    <property type="entry name" value="DUF373"/>
</dbReference>
<name>E1RE90_METP4</name>
<evidence type="ECO:0000313" key="2">
    <source>
        <dbReference type="EMBL" id="ADN36053.1"/>
    </source>
</evidence>
<dbReference type="PANTHER" id="PTHR38815:SF1">
    <property type="entry name" value="DUF373 FAMILY PROTEIN"/>
    <property type="match status" value="1"/>
</dbReference>
<evidence type="ECO:0008006" key="4">
    <source>
        <dbReference type="Google" id="ProtNLM"/>
    </source>
</evidence>
<evidence type="ECO:0000256" key="1">
    <source>
        <dbReference type="SAM" id="Phobius"/>
    </source>
</evidence>
<organism evidence="2 3">
    <name type="scientific">Methanolacinia petrolearia (strain DSM 11571 / OCM 486 / SEBR 4847)</name>
    <name type="common">Methanoplanus petrolearius</name>
    <dbReference type="NCBI Taxonomy" id="679926"/>
    <lineage>
        <taxon>Archaea</taxon>
        <taxon>Methanobacteriati</taxon>
        <taxon>Methanobacteriota</taxon>
        <taxon>Stenosarchaea group</taxon>
        <taxon>Methanomicrobia</taxon>
        <taxon>Methanomicrobiales</taxon>
        <taxon>Methanomicrobiaceae</taxon>
        <taxon>Methanolacinia</taxon>
    </lineage>
</organism>
<evidence type="ECO:0000313" key="3">
    <source>
        <dbReference type="Proteomes" id="UP000006565"/>
    </source>
</evidence>
<feature type="transmembrane region" description="Helical" evidence="1">
    <location>
        <begin position="256"/>
        <end position="277"/>
    </location>
</feature>
<feature type="transmembrane region" description="Helical" evidence="1">
    <location>
        <begin position="334"/>
        <end position="355"/>
    </location>
</feature>
<dbReference type="GeneID" id="9743759"/>
<dbReference type="Proteomes" id="UP000006565">
    <property type="component" value="Chromosome"/>
</dbReference>
<feature type="transmembrane region" description="Helical" evidence="1">
    <location>
        <begin position="297"/>
        <end position="322"/>
    </location>
</feature>
<accession>E1RE90</accession>
<keyword evidence="1" id="KW-0472">Membrane</keyword>
<dbReference type="PANTHER" id="PTHR38815">
    <property type="entry name" value="HYPOTHETICAL MEMBRANE PROTEIN, CONSERVED, DUF373 FAMILY"/>
    <property type="match status" value="1"/>
</dbReference>
<dbReference type="Pfam" id="PF04123">
    <property type="entry name" value="DUF373"/>
    <property type="match status" value="1"/>
</dbReference>
<dbReference type="eggNOG" id="arCOG04151">
    <property type="taxonomic scope" value="Archaea"/>
</dbReference>
<proteinExistence type="predicted"/>